<keyword evidence="11" id="KW-1185">Reference proteome</keyword>
<evidence type="ECO:0000313" key="12">
    <source>
        <dbReference type="RefSeq" id="XP_010784359.1"/>
    </source>
</evidence>
<dbReference type="Pfam" id="PF09787">
    <property type="entry name" value="Golgin_A5"/>
    <property type="match status" value="1"/>
</dbReference>
<keyword evidence="3 10" id="KW-0812">Transmembrane</keyword>
<feature type="transmembrane region" description="Helical" evidence="10">
    <location>
        <begin position="54"/>
        <end position="74"/>
    </location>
</feature>
<evidence type="ECO:0000256" key="1">
    <source>
        <dbReference type="ARBA" id="ARBA00004409"/>
    </source>
</evidence>
<dbReference type="OrthoDB" id="248903at2759"/>
<evidence type="ECO:0000256" key="3">
    <source>
        <dbReference type="ARBA" id="ARBA00022692"/>
    </source>
</evidence>
<dbReference type="GO" id="GO:0007030">
    <property type="term" value="P:Golgi organization"/>
    <property type="evidence" value="ECO:0007669"/>
    <property type="project" value="InterPro"/>
</dbReference>
<dbReference type="GeneID" id="104958337"/>
<reference evidence="12" key="1">
    <citation type="submission" date="2025-08" db="UniProtKB">
        <authorList>
            <consortium name="RefSeq"/>
        </authorList>
    </citation>
    <scope>IDENTIFICATION</scope>
    <source>
        <tissue evidence="12">Muscle</tissue>
    </source>
</reference>
<protein>
    <recommendedName>
        <fullName evidence="2">Golgin subfamily A member 5</fullName>
    </recommendedName>
    <alternativeName>
        <fullName evidence="9">Golgin-84</fullName>
    </alternativeName>
</protein>
<dbReference type="GO" id="GO:0000301">
    <property type="term" value="P:retrograde transport, vesicle recycling within Golgi"/>
    <property type="evidence" value="ECO:0007669"/>
    <property type="project" value="TreeGrafter"/>
</dbReference>
<dbReference type="RefSeq" id="XP_010784359.1">
    <property type="nucleotide sequence ID" value="XM_010786057.1"/>
</dbReference>
<dbReference type="InterPro" id="IPR019177">
    <property type="entry name" value="Golgin_subfamily_A_member_5"/>
</dbReference>
<comment type="function">
    <text evidence="8">Involved in maintaining Golgi structure. Stimulates the formation of Golgi stacks and ribbons. Involved in intra-Golgi retrograde transport.</text>
</comment>
<evidence type="ECO:0000313" key="11">
    <source>
        <dbReference type="Proteomes" id="UP000504611"/>
    </source>
</evidence>
<keyword evidence="7 10" id="KW-0472">Membrane</keyword>
<dbReference type="KEGG" id="ncc:104958337"/>
<dbReference type="PANTHER" id="PTHR13815:SF7">
    <property type="entry name" value="GOLGIN SUBFAMILY A MEMBER 5"/>
    <property type="match status" value="1"/>
</dbReference>
<name>A0A6I9P1S5_9TELE</name>
<evidence type="ECO:0000256" key="5">
    <source>
        <dbReference type="ARBA" id="ARBA00023034"/>
    </source>
</evidence>
<evidence type="ECO:0000256" key="2">
    <source>
        <dbReference type="ARBA" id="ARBA00020370"/>
    </source>
</evidence>
<keyword evidence="4 10" id="KW-1133">Transmembrane helix</keyword>
<evidence type="ECO:0000256" key="10">
    <source>
        <dbReference type="SAM" id="Phobius"/>
    </source>
</evidence>
<evidence type="ECO:0000256" key="7">
    <source>
        <dbReference type="ARBA" id="ARBA00023136"/>
    </source>
</evidence>
<comment type="subcellular location">
    <subcellularLocation>
        <location evidence="1">Golgi apparatus membrane</location>
        <topology evidence="1">Single-pass type IV membrane protein</topology>
    </subcellularLocation>
</comment>
<keyword evidence="6" id="KW-0175">Coiled coil</keyword>
<gene>
    <name evidence="12" type="primary">LOC104958337</name>
</gene>
<dbReference type="GO" id="GO:0031985">
    <property type="term" value="C:Golgi cisterna"/>
    <property type="evidence" value="ECO:0007669"/>
    <property type="project" value="TreeGrafter"/>
</dbReference>
<dbReference type="PANTHER" id="PTHR13815">
    <property type="entry name" value="GOLGIN-84"/>
    <property type="match status" value="1"/>
</dbReference>
<evidence type="ECO:0000256" key="9">
    <source>
        <dbReference type="ARBA" id="ARBA00032404"/>
    </source>
</evidence>
<sequence length="86" mass="9835">MCCISAARQRNAPVLFSDQESPGVYGKVRKAASSIDRFSIRLGIFLRRYPMARVFVILYIALLHLWVMVVLLTYTPEMHPSHPDGR</sequence>
<accession>A0A6I9P1S5</accession>
<dbReference type="AlphaFoldDB" id="A0A6I9P1S5"/>
<organism evidence="11 12">
    <name type="scientific">Notothenia coriiceps</name>
    <name type="common">black rockcod</name>
    <dbReference type="NCBI Taxonomy" id="8208"/>
    <lineage>
        <taxon>Eukaryota</taxon>
        <taxon>Metazoa</taxon>
        <taxon>Chordata</taxon>
        <taxon>Craniata</taxon>
        <taxon>Vertebrata</taxon>
        <taxon>Euteleostomi</taxon>
        <taxon>Actinopterygii</taxon>
        <taxon>Neopterygii</taxon>
        <taxon>Teleostei</taxon>
        <taxon>Neoteleostei</taxon>
        <taxon>Acanthomorphata</taxon>
        <taxon>Eupercaria</taxon>
        <taxon>Perciformes</taxon>
        <taxon>Notothenioidei</taxon>
        <taxon>Nototheniidae</taxon>
        <taxon>Notothenia</taxon>
    </lineage>
</organism>
<keyword evidence="5" id="KW-0333">Golgi apparatus</keyword>
<dbReference type="GO" id="GO:0000139">
    <property type="term" value="C:Golgi membrane"/>
    <property type="evidence" value="ECO:0007669"/>
    <property type="project" value="UniProtKB-SubCell"/>
</dbReference>
<evidence type="ECO:0000256" key="6">
    <source>
        <dbReference type="ARBA" id="ARBA00023054"/>
    </source>
</evidence>
<dbReference type="Proteomes" id="UP000504611">
    <property type="component" value="Unplaced"/>
</dbReference>
<proteinExistence type="predicted"/>
<evidence type="ECO:0000256" key="4">
    <source>
        <dbReference type="ARBA" id="ARBA00022989"/>
    </source>
</evidence>
<evidence type="ECO:0000256" key="8">
    <source>
        <dbReference type="ARBA" id="ARBA00024833"/>
    </source>
</evidence>